<evidence type="ECO:0000313" key="8">
    <source>
        <dbReference type="EMBL" id="RDH91399.1"/>
    </source>
</evidence>
<dbReference type="AlphaFoldDB" id="A0A370DZK4"/>
<dbReference type="SUPFAM" id="SSF53254">
    <property type="entry name" value="Phosphoglycerate mutase-like"/>
    <property type="match status" value="1"/>
</dbReference>
<keyword evidence="4" id="KW-0324">Glycolysis</keyword>
<organism evidence="8 9">
    <name type="scientific">endosymbiont of Lamellibrachia luymesi</name>
    <dbReference type="NCBI Taxonomy" id="2200907"/>
    <lineage>
        <taxon>Bacteria</taxon>
        <taxon>Pseudomonadati</taxon>
        <taxon>Pseudomonadota</taxon>
        <taxon>Gammaproteobacteria</taxon>
        <taxon>sulfur-oxidizing symbionts</taxon>
    </lineage>
</organism>
<evidence type="ECO:0000256" key="2">
    <source>
        <dbReference type="ARBA" id="ARBA00012028"/>
    </source>
</evidence>
<evidence type="ECO:0000256" key="4">
    <source>
        <dbReference type="ARBA" id="ARBA00023152"/>
    </source>
</evidence>
<dbReference type="Pfam" id="PF00300">
    <property type="entry name" value="His_Phos_1"/>
    <property type="match status" value="1"/>
</dbReference>
<evidence type="ECO:0000256" key="1">
    <source>
        <dbReference type="ARBA" id="ARBA00006717"/>
    </source>
</evidence>
<name>A0A370DZK4_9GAMM</name>
<dbReference type="EMBL" id="QFXD01000119">
    <property type="protein sequence ID" value="RDH91399.1"/>
    <property type="molecule type" value="Genomic_DNA"/>
</dbReference>
<feature type="binding site" evidence="7">
    <location>
        <begin position="84"/>
        <end position="87"/>
    </location>
    <ligand>
        <name>substrate</name>
    </ligand>
</feature>
<evidence type="ECO:0000256" key="6">
    <source>
        <dbReference type="PIRSR" id="PIRSR613078-1"/>
    </source>
</evidence>
<feature type="active site" description="Tele-phosphohistidine intermediate" evidence="6">
    <location>
        <position position="8"/>
    </location>
</feature>
<comment type="similarity">
    <text evidence="1">Belongs to the phosphoglycerate mutase family. BPG-dependent PGAM subfamily.</text>
</comment>
<dbReference type="SMART" id="SM00855">
    <property type="entry name" value="PGAM"/>
    <property type="match status" value="1"/>
</dbReference>
<protein>
    <recommendedName>
        <fullName evidence="2">phosphoglycerate mutase (2,3-diphosphoglycerate-dependent)</fullName>
        <ecNumber evidence="2">5.4.2.11</ecNumber>
    </recommendedName>
</protein>
<dbReference type="PANTHER" id="PTHR11931">
    <property type="entry name" value="PHOSPHOGLYCERATE MUTASE"/>
    <property type="match status" value="1"/>
</dbReference>
<feature type="binding site" evidence="7">
    <location>
        <begin position="7"/>
        <end position="14"/>
    </location>
    <ligand>
        <name>substrate</name>
    </ligand>
</feature>
<feature type="binding site" evidence="7">
    <location>
        <position position="95"/>
    </location>
    <ligand>
        <name>substrate</name>
    </ligand>
</feature>
<accession>A0A370DZK4</accession>
<gene>
    <name evidence="8" type="ORF">DIZ79_06235</name>
</gene>
<dbReference type="CDD" id="cd07067">
    <property type="entry name" value="HP_PGM_like"/>
    <property type="match status" value="1"/>
</dbReference>
<evidence type="ECO:0000256" key="7">
    <source>
        <dbReference type="PIRSR" id="PIRSR613078-2"/>
    </source>
</evidence>
<evidence type="ECO:0000256" key="3">
    <source>
        <dbReference type="ARBA" id="ARBA00022432"/>
    </source>
</evidence>
<dbReference type="InterPro" id="IPR005952">
    <property type="entry name" value="Phosphogly_mut1"/>
</dbReference>
<dbReference type="GO" id="GO:0006094">
    <property type="term" value="P:gluconeogenesis"/>
    <property type="evidence" value="ECO:0007669"/>
    <property type="project" value="UniProtKB-KW"/>
</dbReference>
<keyword evidence="5" id="KW-0413">Isomerase</keyword>
<keyword evidence="3" id="KW-0312">Gluconeogenesis</keyword>
<dbReference type="GO" id="GO:0004619">
    <property type="term" value="F:phosphoglycerate mutase activity"/>
    <property type="evidence" value="ECO:0007669"/>
    <property type="project" value="UniProtKB-EC"/>
</dbReference>
<dbReference type="GO" id="GO:0006096">
    <property type="term" value="P:glycolytic process"/>
    <property type="evidence" value="ECO:0007669"/>
    <property type="project" value="UniProtKB-KW"/>
</dbReference>
<evidence type="ECO:0000313" key="9">
    <source>
        <dbReference type="Proteomes" id="UP000255508"/>
    </source>
</evidence>
<comment type="caution">
    <text evidence="8">The sequence shown here is derived from an EMBL/GenBank/DDBJ whole genome shotgun (WGS) entry which is preliminary data.</text>
</comment>
<feature type="binding site" evidence="7">
    <location>
        <position position="59"/>
    </location>
    <ligand>
        <name>substrate</name>
    </ligand>
</feature>
<dbReference type="Proteomes" id="UP000255508">
    <property type="component" value="Unassembled WGS sequence"/>
</dbReference>
<evidence type="ECO:0000256" key="5">
    <source>
        <dbReference type="ARBA" id="ARBA00023235"/>
    </source>
</evidence>
<dbReference type="EC" id="5.4.2.11" evidence="2"/>
<dbReference type="Gene3D" id="3.40.50.1240">
    <property type="entry name" value="Phosphoglycerate mutase-like"/>
    <property type="match status" value="1"/>
</dbReference>
<feature type="active site" description="Proton donor/acceptor" evidence="6">
    <location>
        <position position="84"/>
    </location>
</feature>
<reference evidence="8 9" key="1">
    <citation type="journal article" date="2018" name="ISME J.">
        <title>Endosymbiont genomes yield clues of tubeworm success.</title>
        <authorList>
            <person name="Li Y."/>
            <person name="Liles M.R."/>
            <person name="Halanych K.M."/>
        </authorList>
    </citation>
    <scope>NUCLEOTIDE SEQUENCE [LARGE SCALE GENOMIC DNA]</scope>
    <source>
        <strain evidence="8">A1422</strain>
    </source>
</reference>
<dbReference type="InterPro" id="IPR013078">
    <property type="entry name" value="His_Pase_superF_clade-1"/>
</dbReference>
<dbReference type="InterPro" id="IPR029033">
    <property type="entry name" value="His_PPase_superfam"/>
</dbReference>
<sequence length="221" mass="25207">MRAIVVRHYKTLINESGLIMGWGDAPRVKGWKADLTYVDAILNEHNIQFSAVYTSYLERARQTGMFYAGKRGIPLVHDTPALNEINYGTLYRKSKSWVEKTFPLHKKDPDFVYPDGESFRQMQTRSVSFFDSLAAKHQDETILVVVHAGVIRGFVSHFLGLPYAKNLKRKITHRYIGDFMFEGDQCVCYDELGKPSGFVRDGAISIPLERLDRPRPGLGSF</sequence>
<proteinExistence type="inferred from homology"/>